<gene>
    <name evidence="2" type="ORF">EVOR1521_LOCUS31671</name>
</gene>
<dbReference type="EMBL" id="CAUJNA010003849">
    <property type="protein sequence ID" value="CAJ1410966.1"/>
    <property type="molecule type" value="Genomic_DNA"/>
</dbReference>
<feature type="region of interest" description="Disordered" evidence="1">
    <location>
        <begin position="524"/>
        <end position="557"/>
    </location>
</feature>
<proteinExistence type="predicted"/>
<dbReference type="Proteomes" id="UP001178507">
    <property type="component" value="Unassembled WGS sequence"/>
</dbReference>
<accession>A0AA36JSG7</accession>
<evidence type="ECO:0000256" key="1">
    <source>
        <dbReference type="SAM" id="MobiDB-lite"/>
    </source>
</evidence>
<protein>
    <submittedName>
        <fullName evidence="2">Uncharacterized protein</fullName>
    </submittedName>
</protein>
<name>A0AA36JSG7_9DINO</name>
<evidence type="ECO:0000313" key="2">
    <source>
        <dbReference type="EMBL" id="CAJ1410966.1"/>
    </source>
</evidence>
<evidence type="ECO:0000313" key="3">
    <source>
        <dbReference type="Proteomes" id="UP001178507"/>
    </source>
</evidence>
<organism evidence="2 3">
    <name type="scientific">Effrenium voratum</name>
    <dbReference type="NCBI Taxonomy" id="2562239"/>
    <lineage>
        <taxon>Eukaryota</taxon>
        <taxon>Sar</taxon>
        <taxon>Alveolata</taxon>
        <taxon>Dinophyceae</taxon>
        <taxon>Suessiales</taxon>
        <taxon>Symbiodiniaceae</taxon>
        <taxon>Effrenium</taxon>
    </lineage>
</organism>
<comment type="caution">
    <text evidence="2">The sequence shown here is derived from an EMBL/GenBank/DDBJ whole genome shotgun (WGS) entry which is preliminary data.</text>
</comment>
<feature type="compositionally biased region" description="Acidic residues" evidence="1">
    <location>
        <begin position="532"/>
        <end position="551"/>
    </location>
</feature>
<sequence length="580" mass="65473">MARLAPWRTGWLPLAGHHFRHRCESFGRWEVLAPPRRFFSEESMRSTTWRRKAGQLQRSLEMEPDNPRRLAELLRTLNHYDPQQVIRLFEQRDPKVAFKNPEAVREYVRALVLANRLDFVDLDVVLGKQWGRERSRSPIRVCELSAEEQEAFLTDFAQQYWLPPDVGSPPWTGSRGSRLRQYRERLVAEVEKNVKDLEPCCGPLGDNFQMAVTGLRWQRFVFLDDLARMSDVLFRGPILAQHAHEVDARLHLAWRKVRSQIPDLAVFARATANYRVSAVRVAMMLETGRPSEAAAYDGQFQLPDPRTLSSLLSLRCEKDEAEELAELYRLLCQKLQGTTCTHCHQPFDEGSSAGLFDGDQLAVPVTVPKVLVPQCGHAIHTLCFGSQVIPDDGDQCRGRCRRCGVPYAWTGIDVEPMVNAFCMMFGPYVDKRSQDMIAQHQLSSSVITSISQVCVTFSLEIGGLISPSSSWQLLSLRHSFAHPEMVQTIGEEVLRLLTLPEDEHFEVPMLVPALPCEDCDCEDRDLHVGSPSEEEPEPDPDSEPSPEEDFGPEPGAAMLSQLVQGCDGDSSINGLMPTVQ</sequence>
<reference evidence="2" key="1">
    <citation type="submission" date="2023-08" db="EMBL/GenBank/DDBJ databases">
        <authorList>
            <person name="Chen Y."/>
            <person name="Shah S."/>
            <person name="Dougan E. K."/>
            <person name="Thang M."/>
            <person name="Chan C."/>
        </authorList>
    </citation>
    <scope>NUCLEOTIDE SEQUENCE</scope>
</reference>
<dbReference type="AlphaFoldDB" id="A0AA36JSG7"/>
<keyword evidence="3" id="KW-1185">Reference proteome</keyword>